<dbReference type="AlphaFoldDB" id="A0A0E3ZVC4"/>
<name>A0A0E3ZVC4_9BACT</name>
<dbReference type="RefSeq" id="WP_046574215.1">
    <property type="nucleotide sequence ID" value="NZ_CP010429.1"/>
</dbReference>
<dbReference type="InterPro" id="IPR000572">
    <property type="entry name" value="OxRdtase_Mopterin-bd_dom"/>
</dbReference>
<gene>
    <name evidence="3" type="ORF">SD10_13215</name>
</gene>
<reference evidence="3 4" key="1">
    <citation type="journal article" date="2014" name="Curr. Microbiol.">
        <title>Spirosoma radiotolerans sp. nov., a gamma-radiation-resistant bacterium isolated from gamma ray-irradiated soil.</title>
        <authorList>
            <person name="Lee J.J."/>
            <person name="Srinivasan S."/>
            <person name="Lim S."/>
            <person name="Joe M."/>
            <person name="Im S."/>
            <person name="Bae S.I."/>
            <person name="Park K.R."/>
            <person name="Han J.H."/>
            <person name="Park S.H."/>
            <person name="Joo B.M."/>
            <person name="Park S.J."/>
            <person name="Kim M.K."/>
        </authorList>
    </citation>
    <scope>NUCLEOTIDE SEQUENCE [LARGE SCALE GENOMIC DNA]</scope>
    <source>
        <strain evidence="3 4">DG5A</strain>
    </source>
</reference>
<evidence type="ECO:0000313" key="3">
    <source>
        <dbReference type="EMBL" id="AKD55719.1"/>
    </source>
</evidence>
<dbReference type="HOGENOM" id="CLU_118511_0_0_10"/>
<dbReference type="EMBL" id="CP010429">
    <property type="protein sequence ID" value="AKD55719.1"/>
    <property type="molecule type" value="Genomic_DNA"/>
</dbReference>
<evidence type="ECO:0000259" key="2">
    <source>
        <dbReference type="Pfam" id="PF00174"/>
    </source>
</evidence>
<proteinExistence type="predicted"/>
<dbReference type="Proteomes" id="UP000033054">
    <property type="component" value="Chromosome"/>
</dbReference>
<dbReference type="Pfam" id="PF00174">
    <property type="entry name" value="Oxidored_molyb"/>
    <property type="match status" value="1"/>
</dbReference>
<dbReference type="SUPFAM" id="SSF56524">
    <property type="entry name" value="Oxidoreductase molybdopterin-binding domain"/>
    <property type="match status" value="1"/>
</dbReference>
<dbReference type="KEGG" id="srd:SD10_13215"/>
<accession>A0A0E3ZVC4</accession>
<dbReference type="OrthoDB" id="482420at2"/>
<feature type="domain" description="Oxidoreductase molybdopterin-binding" evidence="2">
    <location>
        <begin position="64"/>
        <end position="164"/>
    </location>
</feature>
<protein>
    <recommendedName>
        <fullName evidence="2">Oxidoreductase molybdopterin-binding domain-containing protein</fullName>
    </recommendedName>
</protein>
<evidence type="ECO:0000313" key="4">
    <source>
        <dbReference type="Proteomes" id="UP000033054"/>
    </source>
</evidence>
<dbReference type="PATRIC" id="fig|1379870.5.peg.2872"/>
<keyword evidence="1" id="KW-0732">Signal</keyword>
<organism evidence="3 4">
    <name type="scientific">Spirosoma radiotolerans</name>
    <dbReference type="NCBI Taxonomy" id="1379870"/>
    <lineage>
        <taxon>Bacteria</taxon>
        <taxon>Pseudomonadati</taxon>
        <taxon>Bacteroidota</taxon>
        <taxon>Cytophagia</taxon>
        <taxon>Cytophagales</taxon>
        <taxon>Cytophagaceae</taxon>
        <taxon>Spirosoma</taxon>
    </lineage>
</organism>
<dbReference type="Gene3D" id="3.90.420.10">
    <property type="entry name" value="Oxidoreductase, molybdopterin-binding domain"/>
    <property type="match status" value="1"/>
</dbReference>
<feature type="signal peptide" evidence="1">
    <location>
        <begin position="1"/>
        <end position="23"/>
    </location>
</feature>
<evidence type="ECO:0000256" key="1">
    <source>
        <dbReference type="SAM" id="SignalP"/>
    </source>
</evidence>
<dbReference type="STRING" id="1379870.SD10_13215"/>
<dbReference type="InterPro" id="IPR036374">
    <property type="entry name" value="OxRdtase_Mopterin-bd_sf"/>
</dbReference>
<keyword evidence="4" id="KW-1185">Reference proteome</keyword>
<feature type="chain" id="PRO_5002417552" description="Oxidoreductase molybdopterin-binding domain-containing protein" evidence="1">
    <location>
        <begin position="24"/>
        <end position="167"/>
    </location>
</feature>
<sequence length="167" mass="18378">MFFQRVTLLTSCFFVLLIPYTQAQTVSAALLLKGPSGQSVSIPATVINKLPHIEHQGKDHDGQEHTYTGVPLATLLKQVDAPLGGRLRGKALANYLLVGAKDGYQVVFALPELDSVFTKQVIFLADRRDGQPLPAEQGPYRIVVPQETKQARWVRQVTTLTVLTAKE</sequence>